<protein>
    <submittedName>
        <fullName evidence="1">Uncharacterized protein</fullName>
    </submittedName>
</protein>
<accession>A0A078KX69</accession>
<organism evidence="1 2">
    <name type="scientific">Legionella massiliensis</name>
    <dbReference type="NCBI Taxonomy" id="1034943"/>
    <lineage>
        <taxon>Bacteria</taxon>
        <taxon>Pseudomonadati</taxon>
        <taxon>Pseudomonadota</taxon>
        <taxon>Gammaproteobacteria</taxon>
        <taxon>Legionellales</taxon>
        <taxon>Legionellaceae</taxon>
        <taxon>Legionella</taxon>
    </lineage>
</organism>
<dbReference type="AlphaFoldDB" id="A0A078KX69"/>
<keyword evidence="2" id="KW-1185">Reference proteome</keyword>
<gene>
    <name evidence="1" type="ORF">BN59_01855</name>
</gene>
<reference evidence="1 2" key="1">
    <citation type="submission" date="2014-06" db="EMBL/GenBank/DDBJ databases">
        <authorList>
            <person name="Urmite Genomes Urmite Genomes"/>
        </authorList>
    </citation>
    <scope>NUCLEOTIDE SEQUENCE [LARGE SCALE GENOMIC DNA]</scope>
</reference>
<dbReference type="EMBL" id="CCSB01000002">
    <property type="protein sequence ID" value="CDZ77571.1"/>
    <property type="molecule type" value="Genomic_DNA"/>
</dbReference>
<sequence length="278" mass="32092">MPYIVNLSAIHTLHPISTNLDAFTEICNRYSTGCWSGCCPSFFQSWTNYGWVAYQYNMKYQELIEPYRLGQITTDQFLANLAAIFDFLEESDLDQEALTDDESWVYYSNNPVYRILERAWSAGIDLDDSSRYRLPHLTSLREPVFLVSNTNELDALRILALLKAQNPEIKFNKNIDLSIADDKNPIKIAPNIYLCLSYRFQYFKTTEQNESVTRPSTMSLLRYLVEFVLEAHESEIEVISQYEGDLREAEKIGIPKANLHSADDYFSDNLAPSEIIII</sequence>
<evidence type="ECO:0000313" key="1">
    <source>
        <dbReference type="EMBL" id="CDZ77571.1"/>
    </source>
</evidence>
<evidence type="ECO:0000313" key="2">
    <source>
        <dbReference type="Proteomes" id="UP000044071"/>
    </source>
</evidence>
<dbReference type="RefSeq" id="WP_043874576.1">
    <property type="nucleotide sequence ID" value="NZ_CCVW01000002.1"/>
</dbReference>
<name>A0A078KX69_9GAMM</name>
<dbReference type="eggNOG" id="ENOG5031E5H">
    <property type="taxonomic scope" value="Bacteria"/>
</dbReference>
<dbReference type="Proteomes" id="UP000044071">
    <property type="component" value="Unassembled WGS sequence"/>
</dbReference>
<proteinExistence type="predicted"/>